<name>A0A7M2WY52_9BACT</name>
<sequence length="72" mass="7746">MFAFSLGFVRPNGNARKRVFATTPSLVALPWNTEGRDEEAISGSFGDVALGSFGDPRSAAFVKEVHCGDNIR</sequence>
<dbReference type="Proteomes" id="UP000593765">
    <property type="component" value="Chromosome"/>
</dbReference>
<dbReference type="EMBL" id="CP063458">
    <property type="protein sequence ID" value="QOV90284.1"/>
    <property type="molecule type" value="Genomic_DNA"/>
</dbReference>
<organism evidence="1 2">
    <name type="scientific">Humisphaera borealis</name>
    <dbReference type="NCBI Taxonomy" id="2807512"/>
    <lineage>
        <taxon>Bacteria</taxon>
        <taxon>Pseudomonadati</taxon>
        <taxon>Planctomycetota</taxon>
        <taxon>Phycisphaerae</taxon>
        <taxon>Tepidisphaerales</taxon>
        <taxon>Tepidisphaeraceae</taxon>
        <taxon>Humisphaera</taxon>
    </lineage>
</organism>
<evidence type="ECO:0000313" key="2">
    <source>
        <dbReference type="Proteomes" id="UP000593765"/>
    </source>
</evidence>
<accession>A0A7M2WY52</accession>
<dbReference type="AlphaFoldDB" id="A0A7M2WY52"/>
<keyword evidence="2" id="KW-1185">Reference proteome</keyword>
<gene>
    <name evidence="1" type="ORF">IPV69_02615</name>
</gene>
<proteinExistence type="predicted"/>
<reference evidence="1 2" key="1">
    <citation type="submission" date="2020-10" db="EMBL/GenBank/DDBJ databases">
        <title>Wide distribution of Phycisphaera-like planctomycetes from WD2101 soil group in peatlands and genome analysis of the first cultivated representative.</title>
        <authorList>
            <person name="Dedysh S.N."/>
            <person name="Beletsky A.V."/>
            <person name="Ivanova A."/>
            <person name="Kulichevskaya I.S."/>
            <person name="Suzina N.E."/>
            <person name="Philippov D.A."/>
            <person name="Rakitin A.L."/>
            <person name="Mardanov A.V."/>
            <person name="Ravin N.V."/>
        </authorList>
    </citation>
    <scope>NUCLEOTIDE SEQUENCE [LARGE SCALE GENOMIC DNA]</scope>
    <source>
        <strain evidence="1 2">M1803</strain>
    </source>
</reference>
<protein>
    <submittedName>
        <fullName evidence="1">Uncharacterized protein</fullName>
    </submittedName>
</protein>
<evidence type="ECO:0000313" key="1">
    <source>
        <dbReference type="EMBL" id="QOV90284.1"/>
    </source>
</evidence>
<dbReference type="KEGG" id="hbs:IPV69_02615"/>
<dbReference type="RefSeq" id="WP_206293362.1">
    <property type="nucleotide sequence ID" value="NZ_CP063458.1"/>
</dbReference>